<dbReference type="RefSeq" id="WP_126630963.1">
    <property type="nucleotide sequence ID" value="NZ_BIFT01000002.1"/>
</dbReference>
<dbReference type="InterPro" id="IPR052523">
    <property type="entry name" value="Trichothecene_AcTrans"/>
</dbReference>
<keyword evidence="2" id="KW-0808">Transferase</keyword>
<dbReference type="InterPro" id="IPR016181">
    <property type="entry name" value="Acyl_CoA_acyltransferase"/>
</dbReference>
<dbReference type="GO" id="GO:0016747">
    <property type="term" value="F:acyltransferase activity, transferring groups other than amino-acyl groups"/>
    <property type="evidence" value="ECO:0007669"/>
    <property type="project" value="InterPro"/>
</dbReference>
<dbReference type="PROSITE" id="PS51186">
    <property type="entry name" value="GNAT"/>
    <property type="match status" value="1"/>
</dbReference>
<feature type="domain" description="N-acetyltransferase" evidence="1">
    <location>
        <begin position="120"/>
        <end position="201"/>
    </location>
</feature>
<protein>
    <submittedName>
        <fullName evidence="2">N-acetyltransferase</fullName>
    </submittedName>
</protein>
<proteinExistence type="predicted"/>
<dbReference type="PANTHER" id="PTHR42791">
    <property type="entry name" value="GNAT FAMILY ACETYLTRANSFERASE"/>
    <property type="match status" value="1"/>
</dbReference>
<dbReference type="PANTHER" id="PTHR42791:SF1">
    <property type="entry name" value="N-ACETYLTRANSFERASE DOMAIN-CONTAINING PROTEIN"/>
    <property type="match status" value="1"/>
</dbReference>
<dbReference type="Proteomes" id="UP000287171">
    <property type="component" value="Unassembled WGS sequence"/>
</dbReference>
<accession>A0A402BHX7</accession>
<dbReference type="Gene3D" id="3.40.630.30">
    <property type="match status" value="1"/>
</dbReference>
<dbReference type="CDD" id="cd04301">
    <property type="entry name" value="NAT_SF"/>
    <property type="match status" value="1"/>
</dbReference>
<evidence type="ECO:0000259" key="1">
    <source>
        <dbReference type="PROSITE" id="PS51186"/>
    </source>
</evidence>
<comment type="caution">
    <text evidence="2">The sequence shown here is derived from an EMBL/GenBank/DDBJ whole genome shotgun (WGS) entry which is preliminary data.</text>
</comment>
<keyword evidence="3" id="KW-1185">Reference proteome</keyword>
<dbReference type="SUPFAM" id="SSF55729">
    <property type="entry name" value="Acyl-CoA N-acyltransferases (Nat)"/>
    <property type="match status" value="1"/>
</dbReference>
<reference evidence="3" key="1">
    <citation type="submission" date="2018-12" db="EMBL/GenBank/DDBJ databases">
        <title>Tengunoibacter tsumagoiensis gen. nov., sp. nov., Dictyobacter kobayashii sp. nov., D. alpinus sp. nov., and D. joshuensis sp. nov. and description of Dictyobacteraceae fam. nov. within the order Ktedonobacterales isolated from Tengu-no-mugimeshi.</title>
        <authorList>
            <person name="Wang C.M."/>
            <person name="Zheng Y."/>
            <person name="Sakai Y."/>
            <person name="Toyoda A."/>
            <person name="Minakuchi Y."/>
            <person name="Abe K."/>
            <person name="Yokota A."/>
            <person name="Yabe S."/>
        </authorList>
    </citation>
    <scope>NUCLEOTIDE SEQUENCE [LARGE SCALE GENOMIC DNA]</scope>
    <source>
        <strain evidence="3">Uno16</strain>
    </source>
</reference>
<gene>
    <name evidence="2" type="ORF">KDA_64200</name>
</gene>
<evidence type="ECO:0000313" key="2">
    <source>
        <dbReference type="EMBL" id="GCE30936.1"/>
    </source>
</evidence>
<dbReference type="AlphaFoldDB" id="A0A402BHX7"/>
<dbReference type="EMBL" id="BIFT01000002">
    <property type="protein sequence ID" value="GCE30936.1"/>
    <property type="molecule type" value="Genomic_DNA"/>
</dbReference>
<evidence type="ECO:0000313" key="3">
    <source>
        <dbReference type="Proteomes" id="UP000287171"/>
    </source>
</evidence>
<dbReference type="InterPro" id="IPR000182">
    <property type="entry name" value="GNAT_dom"/>
</dbReference>
<sequence>MSNTPEIIHLKEEQIPAIGKILSQSFFNDPIDVYTLPDPEPRLNLFAWVFEALVRDSFPLGHTYTTIGGDGVAVWLPPQTGEAQPEMGHELEQIEEHLGREAALRFTDTFAYLEDVHHQYMHDPHWYLQLLGVASYRQSQGIGGALIAPILAQADREGTPCYLETFVASNVPFYERRGFKILTSGEEPKSKVPYWAMRRDPQAGR</sequence>
<name>A0A402BHX7_9CHLR</name>
<organism evidence="2 3">
    <name type="scientific">Dictyobacter alpinus</name>
    <dbReference type="NCBI Taxonomy" id="2014873"/>
    <lineage>
        <taxon>Bacteria</taxon>
        <taxon>Bacillati</taxon>
        <taxon>Chloroflexota</taxon>
        <taxon>Ktedonobacteria</taxon>
        <taxon>Ktedonobacterales</taxon>
        <taxon>Dictyobacteraceae</taxon>
        <taxon>Dictyobacter</taxon>
    </lineage>
</organism>
<dbReference type="Pfam" id="PF13508">
    <property type="entry name" value="Acetyltransf_7"/>
    <property type="match status" value="1"/>
</dbReference>
<dbReference type="OrthoDB" id="9775804at2"/>